<keyword evidence="1" id="KW-1133">Transmembrane helix</keyword>
<dbReference type="EMBL" id="JAUKUC010000001">
    <property type="protein sequence ID" value="MDO1511944.1"/>
    <property type="molecule type" value="Genomic_DNA"/>
</dbReference>
<reference evidence="3" key="2">
    <citation type="submission" date="2023-06" db="EMBL/GenBank/DDBJ databases">
        <authorList>
            <person name="Lucena T."/>
            <person name="Sun Q."/>
        </authorList>
    </citation>
    <scope>NUCLEOTIDE SEQUENCE</scope>
    <source>
        <strain evidence="3">CECT 8869</strain>
    </source>
</reference>
<dbReference type="RefSeq" id="WP_304435119.1">
    <property type="nucleotide sequence ID" value="NZ_JAUKUC010000001.1"/>
</dbReference>
<reference evidence="3" key="1">
    <citation type="journal article" date="2014" name="Int. J. Syst. Evol. Microbiol.">
        <title>Complete genome of a new Firmicutes species belonging to the dominant human colonic microbiota ('Ruminococcus bicirculans') reveals two chromosomes and a selective capacity to utilize plant glucans.</title>
        <authorList>
            <consortium name="NISC Comparative Sequencing Program"/>
            <person name="Wegmann U."/>
            <person name="Louis P."/>
            <person name="Goesmann A."/>
            <person name="Henrissat B."/>
            <person name="Duncan S.H."/>
            <person name="Flint H.J."/>
        </authorList>
    </citation>
    <scope>NUCLEOTIDE SEQUENCE</scope>
    <source>
        <strain evidence="3">CECT 8869</strain>
    </source>
</reference>
<name>A0ABT8RM38_9FLAO</name>
<feature type="domain" description="Phosphatidic acid phosphatase type 2/haloperoxidase" evidence="2">
    <location>
        <begin position="60"/>
        <end position="174"/>
    </location>
</feature>
<keyword evidence="1" id="KW-0472">Membrane</keyword>
<comment type="caution">
    <text evidence="3">The sequence shown here is derived from an EMBL/GenBank/DDBJ whole genome shotgun (WGS) entry which is preliminary data.</text>
</comment>
<dbReference type="Gene3D" id="1.20.144.10">
    <property type="entry name" value="Phosphatidic acid phosphatase type 2/haloperoxidase"/>
    <property type="match status" value="1"/>
</dbReference>
<keyword evidence="4" id="KW-1185">Reference proteome</keyword>
<evidence type="ECO:0000256" key="1">
    <source>
        <dbReference type="SAM" id="Phobius"/>
    </source>
</evidence>
<feature type="transmembrane region" description="Helical" evidence="1">
    <location>
        <begin position="106"/>
        <end position="127"/>
    </location>
</feature>
<dbReference type="Proteomes" id="UP001168579">
    <property type="component" value="Unassembled WGS sequence"/>
</dbReference>
<dbReference type="PANTHER" id="PTHR14969:SF13">
    <property type="entry name" value="AT30094P"/>
    <property type="match status" value="1"/>
</dbReference>
<evidence type="ECO:0000259" key="2">
    <source>
        <dbReference type="SMART" id="SM00014"/>
    </source>
</evidence>
<accession>A0ABT8RM38</accession>
<dbReference type="PANTHER" id="PTHR14969">
    <property type="entry name" value="SPHINGOSINE-1-PHOSPHATE PHOSPHOHYDROLASE"/>
    <property type="match status" value="1"/>
</dbReference>
<dbReference type="InterPro" id="IPR000326">
    <property type="entry name" value="PAP2/HPO"/>
</dbReference>
<proteinExistence type="predicted"/>
<protein>
    <submittedName>
        <fullName evidence="3">Phosphatase PAP2 family protein</fullName>
    </submittedName>
</protein>
<feature type="transmembrane region" description="Helical" evidence="1">
    <location>
        <begin position="57"/>
        <end position="78"/>
    </location>
</feature>
<organism evidence="3 4">
    <name type="scientific">Maribacter confluentis</name>
    <dbReference type="NCBI Taxonomy" id="1656093"/>
    <lineage>
        <taxon>Bacteria</taxon>
        <taxon>Pseudomonadati</taxon>
        <taxon>Bacteroidota</taxon>
        <taxon>Flavobacteriia</taxon>
        <taxon>Flavobacteriales</taxon>
        <taxon>Flavobacteriaceae</taxon>
        <taxon>Maribacter</taxon>
    </lineage>
</organism>
<dbReference type="SUPFAM" id="SSF48317">
    <property type="entry name" value="Acid phosphatase/Vanadium-dependent haloperoxidase"/>
    <property type="match status" value="1"/>
</dbReference>
<dbReference type="SMART" id="SM00014">
    <property type="entry name" value="acidPPc"/>
    <property type="match status" value="1"/>
</dbReference>
<feature type="transmembrane region" description="Helical" evidence="1">
    <location>
        <begin position="134"/>
        <end position="153"/>
    </location>
</feature>
<feature type="transmembrane region" description="Helical" evidence="1">
    <location>
        <begin position="159"/>
        <end position="177"/>
    </location>
</feature>
<dbReference type="Pfam" id="PF01569">
    <property type="entry name" value="PAP2"/>
    <property type="match status" value="1"/>
</dbReference>
<feature type="transmembrane region" description="Helical" evidence="1">
    <location>
        <begin position="34"/>
        <end position="50"/>
    </location>
</feature>
<sequence length="186" mass="21871">MLDSILQWDRDAFIYLNNLGEQPYDFFWSTVTKYPPWIPLFLGILILFFIKYPKREAFTLIVTLLVMVFFVETLTNLVKQIVARPRPNNDEDLKMMIRIVKNPSSYSFFSAHAAISFSIMAFVTFCLRKYVSWVVLGFIWPVLFIMSRIYLGVHYPLDLLAGALFGALSAYFFYRVYHKLISPYLK</sequence>
<keyword evidence="1" id="KW-0812">Transmembrane</keyword>
<evidence type="ECO:0000313" key="4">
    <source>
        <dbReference type="Proteomes" id="UP001168579"/>
    </source>
</evidence>
<evidence type="ECO:0000313" key="3">
    <source>
        <dbReference type="EMBL" id="MDO1511944.1"/>
    </source>
</evidence>
<dbReference type="InterPro" id="IPR036938">
    <property type="entry name" value="PAP2/HPO_sf"/>
</dbReference>
<gene>
    <name evidence="3" type="ORF">Q2T41_04615</name>
</gene>